<feature type="active site" description="Charge relay system" evidence="3">
    <location>
        <position position="347"/>
    </location>
</feature>
<evidence type="ECO:0000259" key="5">
    <source>
        <dbReference type="Pfam" id="PF04083"/>
    </source>
</evidence>
<keyword evidence="2" id="KW-0378">Hydrolase</keyword>
<dbReference type="PANTHER" id="PTHR11005">
    <property type="entry name" value="LYSOSOMAL ACID LIPASE-RELATED"/>
    <property type="match status" value="1"/>
</dbReference>
<feature type="signal peptide" evidence="4">
    <location>
        <begin position="1"/>
        <end position="20"/>
    </location>
</feature>
<dbReference type="Proteomes" id="UP001190926">
    <property type="component" value="Unassembled WGS sequence"/>
</dbReference>
<keyword evidence="2" id="KW-0442">Lipid degradation</keyword>
<dbReference type="InterPro" id="IPR029058">
    <property type="entry name" value="AB_hydrolase_fold"/>
</dbReference>
<keyword evidence="4" id="KW-0732">Signal</keyword>
<evidence type="ECO:0000256" key="3">
    <source>
        <dbReference type="PIRSR" id="PIRSR000862-1"/>
    </source>
</evidence>
<dbReference type="GO" id="GO:0016042">
    <property type="term" value="P:lipid catabolic process"/>
    <property type="evidence" value="ECO:0007669"/>
    <property type="project" value="UniProtKB-KW"/>
</dbReference>
<proteinExistence type="inferred from homology"/>
<feature type="active site" description="Nucleophile" evidence="3">
    <location>
        <position position="177"/>
    </location>
</feature>
<dbReference type="SUPFAM" id="SSF53474">
    <property type="entry name" value="alpha/beta-Hydrolases"/>
    <property type="match status" value="1"/>
</dbReference>
<dbReference type="InterPro" id="IPR025483">
    <property type="entry name" value="Lipase_euk"/>
</dbReference>
<keyword evidence="7" id="KW-1185">Reference proteome</keyword>
<evidence type="ECO:0000313" key="7">
    <source>
        <dbReference type="Proteomes" id="UP001190926"/>
    </source>
</evidence>
<feature type="chain" id="PRO_5041935073" description="Lipase" evidence="4">
    <location>
        <begin position="21"/>
        <end position="404"/>
    </location>
</feature>
<evidence type="ECO:0000313" key="6">
    <source>
        <dbReference type="EMBL" id="KAH6835985.1"/>
    </source>
</evidence>
<reference evidence="6 7" key="1">
    <citation type="journal article" date="2021" name="Nat. Commun.">
        <title>Incipient diploidization of the medicinal plant Perilla within 10,000 years.</title>
        <authorList>
            <person name="Zhang Y."/>
            <person name="Shen Q."/>
            <person name="Leng L."/>
            <person name="Zhang D."/>
            <person name="Chen S."/>
            <person name="Shi Y."/>
            <person name="Ning Z."/>
            <person name="Chen S."/>
        </authorList>
    </citation>
    <scope>NUCLEOTIDE SEQUENCE [LARGE SCALE GENOMIC DNA]</scope>
    <source>
        <strain evidence="7">cv. PC099</strain>
    </source>
</reference>
<dbReference type="PIRSF" id="PIRSF000862">
    <property type="entry name" value="Steryl_ester_lip"/>
    <property type="match status" value="1"/>
</dbReference>
<comment type="similarity">
    <text evidence="1 2">Belongs to the AB hydrolase superfamily. Lipase family.</text>
</comment>
<evidence type="ECO:0000256" key="2">
    <source>
        <dbReference type="PIRNR" id="PIRNR000862"/>
    </source>
</evidence>
<dbReference type="Pfam" id="PF04083">
    <property type="entry name" value="Abhydro_lipase"/>
    <property type="match status" value="1"/>
</dbReference>
<gene>
    <name evidence="6" type="ORF">C2S53_002147</name>
</gene>
<evidence type="ECO:0000256" key="1">
    <source>
        <dbReference type="ARBA" id="ARBA00010701"/>
    </source>
</evidence>
<feature type="domain" description="Partial AB-hydrolase lipase" evidence="5">
    <location>
        <begin position="44"/>
        <end position="102"/>
    </location>
</feature>
<dbReference type="GO" id="GO:0016788">
    <property type="term" value="F:hydrolase activity, acting on ester bonds"/>
    <property type="evidence" value="ECO:0007669"/>
    <property type="project" value="InterPro"/>
</dbReference>
<protein>
    <recommendedName>
        <fullName evidence="2">Lipase</fullName>
    </recommendedName>
</protein>
<dbReference type="AlphaFoldDB" id="A0AAD4JLD1"/>
<organism evidence="6 7">
    <name type="scientific">Perilla frutescens var. hirtella</name>
    <name type="common">Perilla citriodora</name>
    <name type="synonym">Perilla setoyensis</name>
    <dbReference type="NCBI Taxonomy" id="608512"/>
    <lineage>
        <taxon>Eukaryota</taxon>
        <taxon>Viridiplantae</taxon>
        <taxon>Streptophyta</taxon>
        <taxon>Embryophyta</taxon>
        <taxon>Tracheophyta</taxon>
        <taxon>Spermatophyta</taxon>
        <taxon>Magnoliopsida</taxon>
        <taxon>eudicotyledons</taxon>
        <taxon>Gunneridae</taxon>
        <taxon>Pentapetalae</taxon>
        <taxon>asterids</taxon>
        <taxon>lamiids</taxon>
        <taxon>Lamiales</taxon>
        <taxon>Lamiaceae</taxon>
        <taxon>Nepetoideae</taxon>
        <taxon>Elsholtzieae</taxon>
        <taxon>Perilla</taxon>
    </lineage>
</organism>
<comment type="caution">
    <text evidence="6">The sequence shown here is derived from an EMBL/GenBank/DDBJ whole genome shotgun (WGS) entry which is preliminary data.</text>
</comment>
<dbReference type="EMBL" id="SDAM02000027">
    <property type="protein sequence ID" value="KAH6835985.1"/>
    <property type="molecule type" value="Genomic_DNA"/>
</dbReference>
<evidence type="ECO:0000256" key="4">
    <source>
        <dbReference type="SAM" id="SignalP"/>
    </source>
</evidence>
<dbReference type="InterPro" id="IPR006693">
    <property type="entry name" value="AB_hydrolase_lipase"/>
</dbReference>
<sequence length="404" mass="45125">MDSFTCIFLVFMLCFSAVGSRPHLSSNNVRTRASLTDAEGVCSAVVETQNYPCHEHKVTTQDGFILSLQNIPYGRSDKTAGERPPVLVQHGLFLDAISWLLSPPDQSLALILADEGFDVWLVSTRGTKYSRGHTSLSPDDDDYWFWTWDELAAYDLPATFQYIHDQTGQKLHYVGHSQGTLIALAALSDGQLVSMMRSAALLSPVAYLGKVTSPLARFAAENLLAEALHLLRINEFNPRGKAVIDLLMQVCKTKDIDCTNLLTSFTGENCCLNSSIVSVLLQHEPQPTSTKNMIHLSQMVREGMIRKFDYEDEKENMKHYGTPTPPLYEMTNISNDLPLFMAYGGADALSVTKDVKMLLDRLQGHKGDKLVVEYTEEYGHVDYVLAVDAKQVVYDPIIAFFRLQ</sequence>
<keyword evidence="2" id="KW-0443">Lipid metabolism</keyword>
<accession>A0AAD4JLD1</accession>
<dbReference type="Gene3D" id="3.40.50.1820">
    <property type="entry name" value="alpha/beta hydrolase"/>
    <property type="match status" value="1"/>
</dbReference>
<feature type="active site" description="Charge relay system" evidence="3">
    <location>
        <position position="380"/>
    </location>
</feature>
<name>A0AAD4JLD1_PERFH</name>
<dbReference type="FunFam" id="3.40.50.1820:FF:000126">
    <property type="entry name" value="Lipase"/>
    <property type="match status" value="1"/>
</dbReference>